<gene>
    <name evidence="1" type="ORF">SDC9_67353</name>
</gene>
<dbReference type="PANTHER" id="PTHR32305">
    <property type="match status" value="1"/>
</dbReference>
<dbReference type="InterPro" id="IPR022385">
    <property type="entry name" value="Rhs_assc_core"/>
</dbReference>
<sequence length="374" mass="43607">MDYIGNIEYQIYRYFDWDVTFEPAELKYIFRVHNPEGFATNATTTNGPIYSYYRKDHLGNNREVWRASYTWGSTTHPAVTVQRTQYYPSGLPWKYNIGDNPGSQPYKYGGKEFVEMHGLDEYDSDARWYYPAIMRTTTPDPLAEKYYDISPYAWCGNNPVNRIDPDGRDWYFFNKSTGQFDRKEQQEGTHRMVIHSVEKTKEGYEYDSYTFVDFADPVEDAKDIDNGQITQYISVTDKEIQSMLDAKGAFDSGKIGFGWQSQGGKDFDYSYTTLPYKYSQAEFNPTTMKSNALFLPEGDYTAHNYMNFGNYLWGATGYTVGLSYVELQIGAHLNSRFNSKRNNYPAQWDSKDDQRSIILGIYHAQSMNYRKKRK</sequence>
<evidence type="ECO:0000313" key="1">
    <source>
        <dbReference type="EMBL" id="MPM20915.1"/>
    </source>
</evidence>
<reference evidence="1" key="1">
    <citation type="submission" date="2019-08" db="EMBL/GenBank/DDBJ databases">
        <authorList>
            <person name="Kucharzyk K."/>
            <person name="Murdoch R.W."/>
            <person name="Higgins S."/>
            <person name="Loffler F."/>
        </authorList>
    </citation>
    <scope>NUCLEOTIDE SEQUENCE</scope>
</reference>
<dbReference type="AlphaFoldDB" id="A0A644XXK3"/>
<comment type="caution">
    <text evidence="1">The sequence shown here is derived from an EMBL/GenBank/DDBJ whole genome shotgun (WGS) entry which is preliminary data.</text>
</comment>
<proteinExistence type="predicted"/>
<dbReference type="EMBL" id="VSSQ01003482">
    <property type="protein sequence ID" value="MPM20915.1"/>
    <property type="molecule type" value="Genomic_DNA"/>
</dbReference>
<protein>
    <submittedName>
        <fullName evidence="1">Uncharacterized protein</fullName>
    </submittedName>
</protein>
<name>A0A644XXK3_9ZZZZ</name>
<accession>A0A644XXK3</accession>
<dbReference type="InterPro" id="IPR050708">
    <property type="entry name" value="T6SS_VgrG/RHS"/>
</dbReference>
<organism evidence="1">
    <name type="scientific">bioreactor metagenome</name>
    <dbReference type="NCBI Taxonomy" id="1076179"/>
    <lineage>
        <taxon>unclassified sequences</taxon>
        <taxon>metagenomes</taxon>
        <taxon>ecological metagenomes</taxon>
    </lineage>
</organism>
<dbReference type="PANTHER" id="PTHR32305:SF15">
    <property type="entry name" value="PROTEIN RHSA-RELATED"/>
    <property type="match status" value="1"/>
</dbReference>
<dbReference type="Gene3D" id="2.180.10.10">
    <property type="entry name" value="RHS repeat-associated core"/>
    <property type="match status" value="1"/>
</dbReference>
<dbReference type="NCBIfam" id="TIGR03696">
    <property type="entry name" value="Rhs_assc_core"/>
    <property type="match status" value="1"/>
</dbReference>